<dbReference type="InterPro" id="IPR000192">
    <property type="entry name" value="Aminotrans_V_dom"/>
</dbReference>
<comment type="caution">
    <text evidence="3">The sequence shown here is derived from an EMBL/GenBank/DDBJ whole genome shotgun (WGS) entry which is preliminary data.</text>
</comment>
<proteinExistence type="predicted"/>
<keyword evidence="1" id="KW-0663">Pyridoxal phosphate</keyword>
<dbReference type="PANTHER" id="PTHR43586">
    <property type="entry name" value="CYSTEINE DESULFURASE"/>
    <property type="match status" value="1"/>
</dbReference>
<dbReference type="EMBL" id="JBFOCI010000002">
    <property type="protein sequence ID" value="MEW9806080.1"/>
    <property type="molecule type" value="Genomic_DNA"/>
</dbReference>
<dbReference type="Gene3D" id="3.90.1150.10">
    <property type="entry name" value="Aspartate Aminotransferase, domain 1"/>
    <property type="match status" value="1"/>
</dbReference>
<dbReference type="Pfam" id="PF00266">
    <property type="entry name" value="Aminotran_5"/>
    <property type="match status" value="1"/>
</dbReference>
<evidence type="ECO:0000259" key="2">
    <source>
        <dbReference type="Pfam" id="PF00266"/>
    </source>
</evidence>
<evidence type="ECO:0000256" key="1">
    <source>
        <dbReference type="ARBA" id="ARBA00022898"/>
    </source>
</evidence>
<protein>
    <submittedName>
        <fullName evidence="3">Aminotransferase class V-fold PLP-dependent enzyme</fullName>
    </submittedName>
</protein>
<feature type="domain" description="Aminotransferase class V" evidence="2">
    <location>
        <begin position="51"/>
        <end position="355"/>
    </location>
</feature>
<dbReference type="GO" id="GO:0008483">
    <property type="term" value="F:transaminase activity"/>
    <property type="evidence" value="ECO:0007669"/>
    <property type="project" value="UniProtKB-KW"/>
</dbReference>
<keyword evidence="3" id="KW-0032">Aminotransferase</keyword>
<sequence>MNSPWRADFDIPAEVTYLNAAFMTPIPRRTAAVGEAGVRVKLAPWELTRAAFYTDVERARAQAASVINAAAEDIAIVAATSYGIATAARNIVAPAGTAIVGIAGEHPSQTYVWMEQAEKTGATYEQITREAGQSWADAIIARIGDESRAPVSVLALTQVHWSDGSVVDLVKVADAAHARDIALTIDATQSAGVMDLDVKRIRPDFVAFATYKWLLGPYALAFLYAAPRRQDGEPLEQHAFSRMGADGYVNHYARDRDFMPGARRYDMGERANFATIPMAIESIAYLHEIGLERVRGHIESVTDALAARASSLGVEVLDKSLRSPHLLGLKGGGDFSDGAVKAMAEAGIVVSARDGTVRVGPHIYTESTDVDRYGVALETYLSRSKRRV</sequence>
<keyword evidence="3" id="KW-0808">Transferase</keyword>
<dbReference type="InterPro" id="IPR015421">
    <property type="entry name" value="PyrdxlP-dep_Trfase_major"/>
</dbReference>
<name>A0ABV3QZ70_9HYPH</name>
<evidence type="ECO:0000313" key="3">
    <source>
        <dbReference type="EMBL" id="MEW9806080.1"/>
    </source>
</evidence>
<evidence type="ECO:0000313" key="4">
    <source>
        <dbReference type="Proteomes" id="UP001556196"/>
    </source>
</evidence>
<dbReference type="InterPro" id="IPR015422">
    <property type="entry name" value="PyrdxlP-dep_Trfase_small"/>
</dbReference>
<dbReference type="SUPFAM" id="SSF53383">
    <property type="entry name" value="PLP-dependent transferases"/>
    <property type="match status" value="1"/>
</dbReference>
<gene>
    <name evidence="3" type="ORF">ABUE31_08810</name>
</gene>
<accession>A0ABV3QZ70</accession>
<reference evidence="3 4" key="1">
    <citation type="submission" date="2024-06" db="EMBL/GenBank/DDBJ databases">
        <authorList>
            <person name="Tuo L."/>
        </authorList>
    </citation>
    <scope>NUCLEOTIDE SEQUENCE [LARGE SCALE GENOMIC DNA]</scope>
    <source>
        <strain evidence="3 4">ZMM04-5</strain>
    </source>
</reference>
<dbReference type="InterPro" id="IPR015424">
    <property type="entry name" value="PyrdxlP-dep_Trfase"/>
</dbReference>
<dbReference type="Proteomes" id="UP001556196">
    <property type="component" value="Unassembled WGS sequence"/>
</dbReference>
<dbReference type="RefSeq" id="WP_367723156.1">
    <property type="nucleotide sequence ID" value="NZ_JBFOCI010000002.1"/>
</dbReference>
<keyword evidence="4" id="KW-1185">Reference proteome</keyword>
<dbReference type="PANTHER" id="PTHR43586:SF15">
    <property type="entry name" value="BLR3095 PROTEIN"/>
    <property type="match status" value="1"/>
</dbReference>
<dbReference type="Gene3D" id="3.40.640.10">
    <property type="entry name" value="Type I PLP-dependent aspartate aminotransferase-like (Major domain)"/>
    <property type="match status" value="1"/>
</dbReference>
<organism evidence="3 4">
    <name type="scientific">Mesorhizobium marinum</name>
    <dbReference type="NCBI Taxonomy" id="3228790"/>
    <lineage>
        <taxon>Bacteria</taxon>
        <taxon>Pseudomonadati</taxon>
        <taxon>Pseudomonadota</taxon>
        <taxon>Alphaproteobacteria</taxon>
        <taxon>Hyphomicrobiales</taxon>
        <taxon>Phyllobacteriaceae</taxon>
        <taxon>Mesorhizobium</taxon>
    </lineage>
</organism>